<dbReference type="PANTHER" id="PTHR44252">
    <property type="entry name" value="D-ERYTHRULOSE REDUCTASE"/>
    <property type="match status" value="1"/>
</dbReference>
<dbReference type="InterPro" id="IPR002347">
    <property type="entry name" value="SDR_fam"/>
</dbReference>
<dbReference type="PRINTS" id="PR00081">
    <property type="entry name" value="GDHRDH"/>
</dbReference>
<evidence type="ECO:0000256" key="2">
    <source>
        <dbReference type="ARBA" id="ARBA00011881"/>
    </source>
</evidence>
<dbReference type="GO" id="GO:0050038">
    <property type="term" value="F:L-xylulose reductase (NADPH) activity"/>
    <property type="evidence" value="ECO:0007669"/>
    <property type="project" value="TreeGrafter"/>
</dbReference>
<dbReference type="PRINTS" id="PR00080">
    <property type="entry name" value="SDRFAMILY"/>
</dbReference>
<dbReference type="PANTHER" id="PTHR44252:SF3">
    <property type="entry name" value="D-ERYTHRULOSE REDUCTASE-RELATED"/>
    <property type="match status" value="1"/>
</dbReference>
<dbReference type="GO" id="GO:0006006">
    <property type="term" value="P:glucose metabolic process"/>
    <property type="evidence" value="ECO:0007669"/>
    <property type="project" value="TreeGrafter"/>
</dbReference>
<dbReference type="OMA" id="AMYKEIR"/>
<dbReference type="AlphaFoldDB" id="A0A1D2M2E1"/>
<dbReference type="EMBL" id="LJIJ01006107">
    <property type="protein sequence ID" value="ODM87126.1"/>
    <property type="molecule type" value="Genomic_DNA"/>
</dbReference>
<dbReference type="GO" id="GO:0005997">
    <property type="term" value="P:xylulose metabolic process"/>
    <property type="evidence" value="ECO:0007669"/>
    <property type="project" value="TreeGrafter"/>
</dbReference>
<keyword evidence="3" id="KW-0521">NADP</keyword>
<evidence type="ECO:0000256" key="1">
    <source>
        <dbReference type="ARBA" id="ARBA00006484"/>
    </source>
</evidence>
<protein>
    <submittedName>
        <fullName evidence="5">L-xylulose reductase</fullName>
    </submittedName>
</protein>
<feature type="non-terminal residue" evidence="5">
    <location>
        <position position="267"/>
    </location>
</feature>
<dbReference type="GO" id="GO:0004090">
    <property type="term" value="F:carbonyl reductase (NADPH) activity"/>
    <property type="evidence" value="ECO:0007669"/>
    <property type="project" value="TreeGrafter"/>
</dbReference>
<keyword evidence="4" id="KW-0560">Oxidoreductase</keyword>
<dbReference type="FunFam" id="3.40.50.720:FF:000084">
    <property type="entry name" value="Short-chain dehydrogenase reductase"/>
    <property type="match status" value="1"/>
</dbReference>
<organism evidence="5 6">
    <name type="scientific">Orchesella cincta</name>
    <name type="common">Springtail</name>
    <name type="synonym">Podura cincta</name>
    <dbReference type="NCBI Taxonomy" id="48709"/>
    <lineage>
        <taxon>Eukaryota</taxon>
        <taxon>Metazoa</taxon>
        <taxon>Ecdysozoa</taxon>
        <taxon>Arthropoda</taxon>
        <taxon>Hexapoda</taxon>
        <taxon>Collembola</taxon>
        <taxon>Entomobryomorpha</taxon>
        <taxon>Entomobryoidea</taxon>
        <taxon>Orchesellidae</taxon>
        <taxon>Orchesellinae</taxon>
        <taxon>Orchesella</taxon>
    </lineage>
</organism>
<evidence type="ECO:0000313" key="6">
    <source>
        <dbReference type="Proteomes" id="UP000094527"/>
    </source>
</evidence>
<accession>A0A1D2M2E1</accession>
<reference evidence="5 6" key="1">
    <citation type="journal article" date="2016" name="Genome Biol. Evol.">
        <title>Gene Family Evolution Reflects Adaptation to Soil Environmental Stressors in the Genome of the Collembolan Orchesella cincta.</title>
        <authorList>
            <person name="Faddeeva-Vakhrusheva A."/>
            <person name="Derks M.F."/>
            <person name="Anvar S.Y."/>
            <person name="Agamennone V."/>
            <person name="Suring W."/>
            <person name="Smit S."/>
            <person name="van Straalen N.M."/>
            <person name="Roelofs D."/>
        </authorList>
    </citation>
    <scope>NUCLEOTIDE SEQUENCE [LARGE SCALE GENOMIC DNA]</scope>
    <source>
        <tissue evidence="5">Mixed pool</tissue>
    </source>
</reference>
<name>A0A1D2M2E1_ORCCI</name>
<dbReference type="SUPFAM" id="SSF51735">
    <property type="entry name" value="NAD(P)-binding Rossmann-fold domains"/>
    <property type="match status" value="1"/>
</dbReference>
<dbReference type="OrthoDB" id="1888931at2759"/>
<gene>
    <name evidence="5" type="ORF">Ocin01_19558</name>
</gene>
<dbReference type="InterPro" id="IPR051737">
    <property type="entry name" value="L-xylulose/Carbonyl_redctase"/>
</dbReference>
<dbReference type="PROSITE" id="PS00061">
    <property type="entry name" value="ADH_SHORT"/>
    <property type="match status" value="1"/>
</dbReference>
<comment type="similarity">
    <text evidence="1">Belongs to the short-chain dehydrogenases/reductases (SDR) family.</text>
</comment>
<dbReference type="Pfam" id="PF13561">
    <property type="entry name" value="adh_short_C2"/>
    <property type="match status" value="1"/>
</dbReference>
<dbReference type="InterPro" id="IPR036291">
    <property type="entry name" value="NAD(P)-bd_dom_sf"/>
</dbReference>
<dbReference type="Proteomes" id="UP000094527">
    <property type="component" value="Unassembled WGS sequence"/>
</dbReference>
<evidence type="ECO:0000313" key="5">
    <source>
        <dbReference type="EMBL" id="ODM87126.1"/>
    </source>
</evidence>
<comment type="caution">
    <text evidence="5">The sequence shown here is derived from an EMBL/GenBank/DDBJ whole genome shotgun (WGS) entry which is preliminary data.</text>
</comment>
<dbReference type="InterPro" id="IPR020904">
    <property type="entry name" value="Sc_DH/Rdtase_CS"/>
</dbReference>
<evidence type="ECO:0000256" key="3">
    <source>
        <dbReference type="ARBA" id="ARBA00022857"/>
    </source>
</evidence>
<dbReference type="Gene3D" id="3.40.50.720">
    <property type="entry name" value="NAD(P)-binding Rossmann-like Domain"/>
    <property type="match status" value="1"/>
</dbReference>
<proteinExistence type="inferred from homology"/>
<evidence type="ECO:0000256" key="4">
    <source>
        <dbReference type="ARBA" id="ARBA00023002"/>
    </source>
</evidence>
<dbReference type="STRING" id="48709.A0A1D2M2E1"/>
<keyword evidence="6" id="KW-1185">Reference proteome</keyword>
<comment type="subunit">
    <text evidence="2">Homotetramer.</text>
</comment>
<sequence length="267" mass="29180">MSIPKDFKCLVTGAGRGNRRAIVGKLHAQGAIVYALSKNPDNLKKLKRRVFKQAIKTALEPIETVDCVINNAGIYEPTEFVTTTTESFDNHFNINLKAVLVVSQIMAKKMIERGKGGSIVNMSSVSAQRPEPGCAIYCCSKAALDMLTKTMAVELGPHKIRVNSVNPGNVDTDMNRPESYANKEELELVDKGFQSILDKTPTGVVWMPMDDIVNTTLFLASNLTSQITGQCLAVDGGIPLSTIVSNLKFCEEFDAAIRKAEKCCDFE</sequence>